<evidence type="ECO:0000259" key="9">
    <source>
        <dbReference type="PROSITE" id="PS01124"/>
    </source>
</evidence>
<organism evidence="11 12">
    <name type="scientific">Paenibacillus catalpae</name>
    <dbReference type="NCBI Taxonomy" id="1045775"/>
    <lineage>
        <taxon>Bacteria</taxon>
        <taxon>Bacillati</taxon>
        <taxon>Bacillota</taxon>
        <taxon>Bacilli</taxon>
        <taxon>Bacillales</taxon>
        <taxon>Paenibacillaceae</taxon>
        <taxon>Paenibacillus</taxon>
    </lineage>
</organism>
<evidence type="ECO:0000256" key="5">
    <source>
        <dbReference type="ARBA" id="ARBA00023015"/>
    </source>
</evidence>
<keyword evidence="5" id="KW-0805">Transcription regulation</keyword>
<dbReference type="InterPro" id="IPR051552">
    <property type="entry name" value="HptR"/>
</dbReference>
<reference evidence="12" key="1">
    <citation type="submission" date="2016-10" db="EMBL/GenBank/DDBJ databases">
        <authorList>
            <person name="Varghese N."/>
            <person name="Submissions S."/>
        </authorList>
    </citation>
    <scope>NUCLEOTIDE SEQUENCE [LARGE SCALE GENOMIC DNA]</scope>
    <source>
        <strain evidence="12">CGMCC 1.10784</strain>
    </source>
</reference>
<feature type="modified residue" description="4-aspartylphosphate" evidence="8">
    <location>
        <position position="55"/>
    </location>
</feature>
<dbReference type="InterPro" id="IPR011006">
    <property type="entry name" value="CheY-like_superfamily"/>
</dbReference>
<feature type="domain" description="HTH araC/xylS-type" evidence="9">
    <location>
        <begin position="433"/>
        <end position="531"/>
    </location>
</feature>
<dbReference type="GO" id="GO:0003700">
    <property type="term" value="F:DNA-binding transcription factor activity"/>
    <property type="evidence" value="ECO:0007669"/>
    <property type="project" value="InterPro"/>
</dbReference>
<dbReference type="Proteomes" id="UP000198855">
    <property type="component" value="Unassembled WGS sequence"/>
</dbReference>
<dbReference type="InterPro" id="IPR001789">
    <property type="entry name" value="Sig_transdc_resp-reg_receiver"/>
</dbReference>
<keyword evidence="7" id="KW-0804">Transcription</keyword>
<feature type="domain" description="Response regulatory" evidence="10">
    <location>
        <begin position="3"/>
        <end position="120"/>
    </location>
</feature>
<dbReference type="GO" id="GO:0000160">
    <property type="term" value="P:phosphorelay signal transduction system"/>
    <property type="evidence" value="ECO:0007669"/>
    <property type="project" value="UniProtKB-KW"/>
</dbReference>
<evidence type="ECO:0000256" key="1">
    <source>
        <dbReference type="ARBA" id="ARBA00004496"/>
    </source>
</evidence>
<evidence type="ECO:0000256" key="6">
    <source>
        <dbReference type="ARBA" id="ARBA00023125"/>
    </source>
</evidence>
<dbReference type="PANTHER" id="PTHR42713:SF3">
    <property type="entry name" value="TRANSCRIPTIONAL REGULATORY PROTEIN HPTR"/>
    <property type="match status" value="1"/>
</dbReference>
<proteinExistence type="predicted"/>
<keyword evidence="4" id="KW-0902">Two-component regulatory system</keyword>
<dbReference type="PROSITE" id="PS01124">
    <property type="entry name" value="HTH_ARAC_FAMILY_2"/>
    <property type="match status" value="1"/>
</dbReference>
<dbReference type="InterPro" id="IPR018060">
    <property type="entry name" value="HTH_AraC"/>
</dbReference>
<keyword evidence="6" id="KW-0238">DNA-binding</keyword>
<dbReference type="Gene3D" id="1.10.10.60">
    <property type="entry name" value="Homeodomain-like"/>
    <property type="match status" value="2"/>
</dbReference>
<evidence type="ECO:0000256" key="8">
    <source>
        <dbReference type="PROSITE-ProRule" id="PRU00169"/>
    </source>
</evidence>
<name>A0A1I2AIZ8_9BACL</name>
<dbReference type="SMART" id="SM00448">
    <property type="entry name" value="REC"/>
    <property type="match status" value="1"/>
</dbReference>
<dbReference type="InterPro" id="IPR009057">
    <property type="entry name" value="Homeodomain-like_sf"/>
</dbReference>
<dbReference type="GO" id="GO:0043565">
    <property type="term" value="F:sequence-specific DNA binding"/>
    <property type="evidence" value="ECO:0007669"/>
    <property type="project" value="InterPro"/>
</dbReference>
<dbReference type="PANTHER" id="PTHR42713">
    <property type="entry name" value="HISTIDINE KINASE-RELATED"/>
    <property type="match status" value="1"/>
</dbReference>
<dbReference type="SMART" id="SM00342">
    <property type="entry name" value="HTH_ARAC"/>
    <property type="match status" value="1"/>
</dbReference>
<keyword evidence="2" id="KW-0963">Cytoplasm</keyword>
<dbReference type="RefSeq" id="WP_091186676.1">
    <property type="nucleotide sequence ID" value="NZ_FOMT01000003.1"/>
</dbReference>
<dbReference type="EMBL" id="FOMT01000003">
    <property type="protein sequence ID" value="SFE44014.1"/>
    <property type="molecule type" value="Genomic_DNA"/>
</dbReference>
<dbReference type="STRING" id="1045775.SAMN05216378_3122"/>
<keyword evidence="3 8" id="KW-0597">Phosphoprotein</keyword>
<dbReference type="OrthoDB" id="9794370at2"/>
<dbReference type="SUPFAM" id="SSF52172">
    <property type="entry name" value="CheY-like"/>
    <property type="match status" value="1"/>
</dbReference>
<evidence type="ECO:0000313" key="12">
    <source>
        <dbReference type="Proteomes" id="UP000198855"/>
    </source>
</evidence>
<evidence type="ECO:0000313" key="11">
    <source>
        <dbReference type="EMBL" id="SFE44014.1"/>
    </source>
</evidence>
<dbReference type="AlphaFoldDB" id="A0A1I2AIZ8"/>
<dbReference type="Pfam" id="PF00072">
    <property type="entry name" value="Response_reg"/>
    <property type="match status" value="1"/>
</dbReference>
<protein>
    <submittedName>
        <fullName evidence="11">Two-component system, response regulator YesN</fullName>
    </submittedName>
</protein>
<dbReference type="Pfam" id="PF12833">
    <property type="entry name" value="HTH_18"/>
    <property type="match status" value="1"/>
</dbReference>
<sequence>MYTVLLVDDEAIELETMEHYVPWEQAGIQVVGTARNGKEALAKLTELKPDIIVTDVRMPIMDGLEFGRRAKQIDKSVKIIYLSGHNEFQYIKSALNIEAAGYLLKPIDMEELLVLLEKVKKKCEEEQLASEGGGWRLEKLLLRIVRETSPERRLGWIRQWEKGASGFLAHQSYGAAYMTLEPPAFRSQRAEGESESERTQQSSSILMADAAESARDLLKRRLDAAIVLETGPNTLFILFQGKPQHWETAYWELLREELLTVTAEGEAFATIGLSGPYKGFHLLKEAFEESQRCNEVKLYRQAGSVIRSCSGEMAKQTDMPVEGAAASLISAVQAEDAERVSQVLDDWFSSMRQERIERNFAVRAVIQLLTVLEQHFTSLMVGPLREQLLADHWKELSSLPTIAHYHAYALRFCSELLKAAAERDIDRHQSVAEQIMKLIAERYHLPLTVEDIAKEVFLSPNYVRTIFKEKTGETILDYLTRVRMSHASELLKDRSLKVREIAHRVSYENVSYFCSVFQKHKGSTPNEYRKLQL</sequence>
<gene>
    <name evidence="11" type="ORF">SAMN05216378_3122</name>
</gene>
<dbReference type="PRINTS" id="PR00032">
    <property type="entry name" value="HTHARAC"/>
</dbReference>
<dbReference type="Gene3D" id="3.40.50.2300">
    <property type="match status" value="1"/>
</dbReference>
<evidence type="ECO:0000256" key="2">
    <source>
        <dbReference type="ARBA" id="ARBA00022490"/>
    </source>
</evidence>
<dbReference type="CDD" id="cd17536">
    <property type="entry name" value="REC_YesN-like"/>
    <property type="match status" value="1"/>
</dbReference>
<dbReference type="InterPro" id="IPR020449">
    <property type="entry name" value="Tscrpt_reg_AraC-type_HTH"/>
</dbReference>
<evidence type="ECO:0000256" key="7">
    <source>
        <dbReference type="ARBA" id="ARBA00023163"/>
    </source>
</evidence>
<evidence type="ECO:0000259" key="10">
    <source>
        <dbReference type="PROSITE" id="PS50110"/>
    </source>
</evidence>
<accession>A0A1I2AIZ8</accession>
<evidence type="ECO:0000256" key="4">
    <source>
        <dbReference type="ARBA" id="ARBA00023012"/>
    </source>
</evidence>
<dbReference type="SUPFAM" id="SSF46689">
    <property type="entry name" value="Homeodomain-like"/>
    <property type="match status" value="2"/>
</dbReference>
<dbReference type="PROSITE" id="PS50110">
    <property type="entry name" value="RESPONSE_REGULATORY"/>
    <property type="match status" value="1"/>
</dbReference>
<comment type="subcellular location">
    <subcellularLocation>
        <location evidence="1">Cytoplasm</location>
    </subcellularLocation>
</comment>
<evidence type="ECO:0000256" key="3">
    <source>
        <dbReference type="ARBA" id="ARBA00022553"/>
    </source>
</evidence>
<keyword evidence="12" id="KW-1185">Reference proteome</keyword>
<dbReference type="GO" id="GO:0005737">
    <property type="term" value="C:cytoplasm"/>
    <property type="evidence" value="ECO:0007669"/>
    <property type="project" value="UniProtKB-SubCell"/>
</dbReference>